<dbReference type="SUPFAM" id="SSF81296">
    <property type="entry name" value="E set domains"/>
    <property type="match status" value="1"/>
</dbReference>
<dbReference type="UniPathway" id="UPA00637"/>
<dbReference type="InterPro" id="IPR014756">
    <property type="entry name" value="Ig_E-set"/>
</dbReference>
<evidence type="ECO:0000313" key="9">
    <source>
        <dbReference type="Proteomes" id="UP000294881"/>
    </source>
</evidence>
<keyword evidence="4" id="KW-0732">Signal</keyword>
<comment type="subcellular location">
    <subcellularLocation>
        <location evidence="1">Periplasm</location>
    </subcellularLocation>
</comment>
<dbReference type="InterPro" id="IPR013783">
    <property type="entry name" value="Ig-like_fold"/>
</dbReference>
<dbReference type="Pfam" id="PF04349">
    <property type="entry name" value="MdoG"/>
    <property type="match status" value="1"/>
</dbReference>
<evidence type="ECO:0000256" key="6">
    <source>
        <dbReference type="SAM" id="MobiDB-lite"/>
    </source>
</evidence>
<evidence type="ECO:0000259" key="7">
    <source>
        <dbReference type="Pfam" id="PF04349"/>
    </source>
</evidence>
<dbReference type="GO" id="GO:0030246">
    <property type="term" value="F:carbohydrate binding"/>
    <property type="evidence" value="ECO:0007669"/>
    <property type="project" value="InterPro"/>
</dbReference>
<dbReference type="FunFam" id="2.70.98.10:FF:000001">
    <property type="entry name" value="Glucans biosynthesis protein G"/>
    <property type="match status" value="1"/>
</dbReference>
<dbReference type="Gene3D" id="2.60.40.10">
    <property type="entry name" value="Immunoglobulins"/>
    <property type="match status" value="1"/>
</dbReference>
<dbReference type="PROSITE" id="PS51318">
    <property type="entry name" value="TAT"/>
    <property type="match status" value="1"/>
</dbReference>
<dbReference type="InterPro" id="IPR006311">
    <property type="entry name" value="TAT_signal"/>
</dbReference>
<dbReference type="GO" id="GO:0051274">
    <property type="term" value="P:beta-glucan biosynthetic process"/>
    <property type="evidence" value="ECO:0007669"/>
    <property type="project" value="TreeGrafter"/>
</dbReference>
<evidence type="ECO:0000313" key="8">
    <source>
        <dbReference type="EMBL" id="TCO09511.1"/>
    </source>
</evidence>
<feature type="region of interest" description="Disordered" evidence="6">
    <location>
        <begin position="33"/>
        <end position="54"/>
    </location>
</feature>
<keyword evidence="9" id="KW-1185">Reference proteome</keyword>
<reference evidence="8 9" key="1">
    <citation type="submission" date="2019-03" db="EMBL/GenBank/DDBJ databases">
        <title>Genomic Encyclopedia of Type Strains, Phase IV (KMG-IV): sequencing the most valuable type-strain genomes for metagenomic binning, comparative biology and taxonomic classification.</title>
        <authorList>
            <person name="Goeker M."/>
        </authorList>
    </citation>
    <scope>NUCLEOTIDE SEQUENCE [LARGE SCALE GENOMIC DNA]</scope>
    <source>
        <strain evidence="8 9">DSM 22958</strain>
    </source>
</reference>
<dbReference type="Gene3D" id="2.70.98.10">
    <property type="match status" value="1"/>
</dbReference>
<organism evidence="8 9">
    <name type="scientific">Camelimonas lactis</name>
    <dbReference type="NCBI Taxonomy" id="659006"/>
    <lineage>
        <taxon>Bacteria</taxon>
        <taxon>Pseudomonadati</taxon>
        <taxon>Pseudomonadota</taxon>
        <taxon>Alphaproteobacteria</taxon>
        <taxon>Hyphomicrobiales</taxon>
        <taxon>Chelatococcaceae</taxon>
        <taxon>Camelimonas</taxon>
    </lineage>
</organism>
<comment type="pathway">
    <text evidence="2">Glycan metabolism; osmoregulated periplasmic glucan (OPG) biosynthesis.</text>
</comment>
<evidence type="ECO:0000256" key="4">
    <source>
        <dbReference type="ARBA" id="ARBA00022729"/>
    </source>
</evidence>
<dbReference type="AlphaFoldDB" id="A0A4R2GMC2"/>
<dbReference type="PIRSF" id="PIRSF006281">
    <property type="entry name" value="MdoG"/>
    <property type="match status" value="1"/>
</dbReference>
<evidence type="ECO:0000256" key="3">
    <source>
        <dbReference type="ARBA" id="ARBA00009284"/>
    </source>
</evidence>
<dbReference type="RefSeq" id="WP_245514474.1">
    <property type="nucleotide sequence ID" value="NZ_SLWL01000017.1"/>
</dbReference>
<dbReference type="GO" id="GO:0030288">
    <property type="term" value="C:outer membrane-bounded periplasmic space"/>
    <property type="evidence" value="ECO:0007669"/>
    <property type="project" value="TreeGrafter"/>
</dbReference>
<gene>
    <name evidence="8" type="ORF">EV666_11734</name>
</gene>
<dbReference type="SUPFAM" id="SSF74650">
    <property type="entry name" value="Galactose mutarotase-like"/>
    <property type="match status" value="1"/>
</dbReference>
<dbReference type="PANTHER" id="PTHR30504">
    <property type="entry name" value="GLUCANS BIOSYNTHESIS PROTEIN"/>
    <property type="match status" value="1"/>
</dbReference>
<dbReference type="InterPro" id="IPR014438">
    <property type="entry name" value="Glucan_biosyn_MdoG/MdoD"/>
</dbReference>
<feature type="domain" description="Glucan biosynthesis periplasmic MdoG C-terminal" evidence="7">
    <location>
        <begin position="65"/>
        <end position="543"/>
    </location>
</feature>
<dbReference type="PANTHER" id="PTHR30504:SF2">
    <property type="entry name" value="GLUCANS BIOSYNTHESIS PROTEIN G"/>
    <property type="match status" value="1"/>
</dbReference>
<keyword evidence="5" id="KW-0574">Periplasm</keyword>
<accession>A0A4R2GMC2</accession>
<evidence type="ECO:0000256" key="5">
    <source>
        <dbReference type="ARBA" id="ARBA00022764"/>
    </source>
</evidence>
<dbReference type="InterPro" id="IPR007444">
    <property type="entry name" value="Glucan_biosyn_MdoG_C"/>
</dbReference>
<dbReference type="InterPro" id="IPR014718">
    <property type="entry name" value="GH-type_carb-bd"/>
</dbReference>
<evidence type="ECO:0000256" key="2">
    <source>
        <dbReference type="ARBA" id="ARBA00005001"/>
    </source>
</evidence>
<comment type="caution">
    <text evidence="8">The sequence shown here is derived from an EMBL/GenBank/DDBJ whole genome shotgun (WGS) entry which is preliminary data.</text>
</comment>
<dbReference type="Proteomes" id="UP000294881">
    <property type="component" value="Unassembled WGS sequence"/>
</dbReference>
<dbReference type="InterPro" id="IPR011013">
    <property type="entry name" value="Gal_mutarotase_sf_dom"/>
</dbReference>
<proteinExistence type="inferred from homology"/>
<protein>
    <submittedName>
        <fullName evidence="8">Glucans biosynthesis protein</fullName>
    </submittedName>
</protein>
<dbReference type="EMBL" id="SLWL01000017">
    <property type="protein sequence ID" value="TCO09511.1"/>
    <property type="molecule type" value="Genomic_DNA"/>
</dbReference>
<comment type="similarity">
    <text evidence="3">Belongs to the OpgD/OpgG family.</text>
</comment>
<name>A0A4R2GMC2_9HYPH</name>
<sequence length="546" mass="60579">MNQWVSMSTFSRRSFVEGLVAIATFAATAATAKEAPGGRPAASGQPADDPARADAAMKEAGLSPFGYGDVIKRARELSALPFVEKPSQAPEALAKLGFDQWRDIRFRPDKALLANSDTNFRMQMFHLGFLFQHAVTVNIIRDGVATPVPYSPQMFDFGQNKFGKPLPVNVGFAGFRLHYPLNDPTIRDELISFIGASYFRFLGQGQVYGLSARGLAINAGGQEEFPAFREFWVDVRKGDDSRVTVYALLDSPSISGAYQFNIYPAKQTVVDVEATLFPRKIIEKIGIAPLTSMFFIGENDRRFTDDYRPEVHDSDGLLIHSGSGEWIWRPLHNPRAPSISSFTENNVRGFGLMQRDRVFEHYEDLDIAYERRPGYWVEPRNPWGEGRVELIELPTSDETNDNIVATWAPKEPVGPGQQLIYRYSITAVGATDGMHAGGQAINSFQSAPRALGSSEPLHPNTRRLMVDFAGGELPYWLKAPDRVKVDASASSGRILRTFIAPNPKIGGFRAGVDVEAPPGQTVDVRVFLRADNKALTETWIFPWRAE</sequence>
<evidence type="ECO:0000256" key="1">
    <source>
        <dbReference type="ARBA" id="ARBA00004418"/>
    </source>
</evidence>
<dbReference type="GO" id="GO:0003824">
    <property type="term" value="F:catalytic activity"/>
    <property type="evidence" value="ECO:0007669"/>
    <property type="project" value="InterPro"/>
</dbReference>